<feature type="binding site" evidence="7">
    <location>
        <position position="87"/>
    </location>
    <ligand>
        <name>Mg(2+)</name>
        <dbReference type="ChEBI" id="CHEBI:18420"/>
        <label>1</label>
        <note>catalytic</note>
    </ligand>
</feature>
<dbReference type="PROSITE" id="PS00629">
    <property type="entry name" value="IMP_1"/>
    <property type="match status" value="1"/>
</dbReference>
<feature type="binding site" evidence="7">
    <location>
        <position position="68"/>
    </location>
    <ligand>
        <name>Mg(2+)</name>
        <dbReference type="ChEBI" id="CHEBI:18420"/>
        <label>1</label>
        <note>catalytic</note>
    </ligand>
</feature>
<protein>
    <recommendedName>
        <fullName evidence="8">Inositol-1-monophosphatase</fullName>
        <ecNumber evidence="8">3.1.3.25</ecNumber>
    </recommendedName>
</protein>
<evidence type="ECO:0000256" key="7">
    <source>
        <dbReference type="PIRSR" id="PIRSR600760-2"/>
    </source>
</evidence>
<feature type="binding site" evidence="7">
    <location>
        <position position="86"/>
    </location>
    <ligand>
        <name>Mg(2+)</name>
        <dbReference type="ChEBI" id="CHEBI:18420"/>
        <label>1</label>
        <note>catalytic</note>
    </ligand>
</feature>
<dbReference type="Gene3D" id="3.40.190.80">
    <property type="match status" value="1"/>
</dbReference>
<sequence length="267" mass="27867">MELGAQLEAVAIEIVRSAGALLINRPATMKYSTKSSAVDVVTEMDKASEELVGNYLATHRPGDGLVGEEGSDIPSSTGITWIVDPIDGTVNYLYQLPGWNISVAAQLDGITLAGAVFAPLLDGGMLWSAHRGGGARLQRGAAQPLSIQSNAQVPLHLALLATGFSYSTEIRKKQGARFAKLIPHVRDIRRMGAAAVDLCLVASGMVDGYFEEGLAPWDLAAGELIATEAGALVTNADGGQAGREMVVAAHPSLHSQILTLLASVAVD</sequence>
<dbReference type="InterPro" id="IPR000760">
    <property type="entry name" value="Inositol_monophosphatase-like"/>
</dbReference>
<dbReference type="PROSITE" id="PS00630">
    <property type="entry name" value="IMP_2"/>
    <property type="match status" value="1"/>
</dbReference>
<dbReference type="GO" id="GO:0006020">
    <property type="term" value="P:inositol metabolic process"/>
    <property type="evidence" value="ECO:0007669"/>
    <property type="project" value="TreeGrafter"/>
</dbReference>
<dbReference type="GO" id="GO:0046854">
    <property type="term" value="P:phosphatidylinositol phosphate biosynthetic process"/>
    <property type="evidence" value="ECO:0007669"/>
    <property type="project" value="InterPro"/>
</dbReference>
<feature type="binding site" evidence="7">
    <location>
        <position position="218"/>
    </location>
    <ligand>
        <name>Mg(2+)</name>
        <dbReference type="ChEBI" id="CHEBI:18420"/>
        <label>1</label>
        <note>catalytic</note>
    </ligand>
</feature>
<evidence type="ECO:0000313" key="10">
    <source>
        <dbReference type="Proteomes" id="UP000740727"/>
    </source>
</evidence>
<evidence type="ECO:0000256" key="1">
    <source>
        <dbReference type="ARBA" id="ARBA00001033"/>
    </source>
</evidence>
<evidence type="ECO:0000256" key="8">
    <source>
        <dbReference type="RuleBase" id="RU364068"/>
    </source>
</evidence>
<dbReference type="PANTHER" id="PTHR20854">
    <property type="entry name" value="INOSITOL MONOPHOSPHATASE"/>
    <property type="match status" value="1"/>
</dbReference>
<dbReference type="InterPro" id="IPR020550">
    <property type="entry name" value="Inositol_monophosphatase_CS"/>
</dbReference>
<evidence type="ECO:0000256" key="4">
    <source>
        <dbReference type="ARBA" id="ARBA00022723"/>
    </source>
</evidence>
<comment type="cofactor">
    <cofactor evidence="2 7 8">
        <name>Mg(2+)</name>
        <dbReference type="ChEBI" id="CHEBI:18420"/>
    </cofactor>
</comment>
<evidence type="ECO:0000256" key="3">
    <source>
        <dbReference type="ARBA" id="ARBA00009759"/>
    </source>
</evidence>
<dbReference type="PRINTS" id="PR00377">
    <property type="entry name" value="IMPHPHTASES"/>
</dbReference>
<comment type="caution">
    <text evidence="9">The sequence shown here is derived from an EMBL/GenBank/DDBJ whole genome shotgun (WGS) entry which is preliminary data.</text>
</comment>
<dbReference type="GO" id="GO:0008934">
    <property type="term" value="F:inositol monophosphate 1-phosphatase activity"/>
    <property type="evidence" value="ECO:0007669"/>
    <property type="project" value="InterPro"/>
</dbReference>
<dbReference type="GO" id="GO:0007165">
    <property type="term" value="P:signal transduction"/>
    <property type="evidence" value="ECO:0007669"/>
    <property type="project" value="TreeGrafter"/>
</dbReference>
<dbReference type="Pfam" id="PF00459">
    <property type="entry name" value="Inositol_P"/>
    <property type="match status" value="1"/>
</dbReference>
<reference evidence="9" key="1">
    <citation type="submission" date="2018-10" db="EMBL/GenBank/DDBJ databases">
        <title>Iterative Subtractive Binning of Freshwater Chronoseries Metagenomes Recovers Nearly Complete Genomes from over Four Hundred Novel Species.</title>
        <authorList>
            <person name="Rodriguez-R L.M."/>
            <person name="Tsementzi D."/>
            <person name="Luo C."/>
            <person name="Konstantinidis K.T."/>
        </authorList>
    </citation>
    <scope>NUCLEOTIDE SEQUENCE</scope>
    <source>
        <strain evidence="9">WB5_2A_028</strain>
    </source>
</reference>
<organism evidence="9 10">
    <name type="scientific">Candidatus Fonsibacter lacus</name>
    <dbReference type="NCBI Taxonomy" id="2576439"/>
    <lineage>
        <taxon>Bacteria</taxon>
        <taxon>Pseudomonadati</taxon>
        <taxon>Pseudomonadota</taxon>
        <taxon>Alphaproteobacteria</taxon>
        <taxon>Candidatus Pelagibacterales</taxon>
        <taxon>Candidatus Pelagibacterales incertae sedis</taxon>
        <taxon>Candidatus Fonsibacter</taxon>
    </lineage>
</organism>
<keyword evidence="4 7" id="KW-0479">Metal-binding</keyword>
<dbReference type="InterPro" id="IPR020583">
    <property type="entry name" value="Inositol_monoP_metal-BS"/>
</dbReference>
<dbReference type="GO" id="GO:0046872">
    <property type="term" value="F:metal ion binding"/>
    <property type="evidence" value="ECO:0007669"/>
    <property type="project" value="UniProtKB-KW"/>
</dbReference>
<dbReference type="CDD" id="cd01639">
    <property type="entry name" value="IMPase"/>
    <property type="match status" value="1"/>
</dbReference>
<dbReference type="EC" id="3.1.3.25" evidence="8"/>
<evidence type="ECO:0000256" key="2">
    <source>
        <dbReference type="ARBA" id="ARBA00001946"/>
    </source>
</evidence>
<dbReference type="EMBL" id="RFXN01000032">
    <property type="protein sequence ID" value="NBR93876.1"/>
    <property type="molecule type" value="Genomic_DNA"/>
</dbReference>
<proteinExistence type="inferred from homology"/>
<dbReference type="Gene3D" id="3.30.540.10">
    <property type="entry name" value="Fructose-1,6-Bisphosphatase, subunit A, domain 1"/>
    <property type="match status" value="1"/>
</dbReference>
<name>A0A965GD10_9PROT</name>
<dbReference type="PANTHER" id="PTHR20854:SF4">
    <property type="entry name" value="INOSITOL-1-MONOPHOSPHATASE-RELATED"/>
    <property type="match status" value="1"/>
</dbReference>
<evidence type="ECO:0000313" key="9">
    <source>
        <dbReference type="EMBL" id="NBR93876.1"/>
    </source>
</evidence>
<dbReference type="InterPro" id="IPR033942">
    <property type="entry name" value="IMPase"/>
</dbReference>
<accession>A0A965GD10</accession>
<feature type="binding site" evidence="7">
    <location>
        <position position="84"/>
    </location>
    <ligand>
        <name>Mg(2+)</name>
        <dbReference type="ChEBI" id="CHEBI:18420"/>
        <label>1</label>
        <note>catalytic</note>
    </ligand>
</feature>
<evidence type="ECO:0000256" key="5">
    <source>
        <dbReference type="ARBA" id="ARBA00022801"/>
    </source>
</evidence>
<keyword evidence="6 7" id="KW-0460">Magnesium</keyword>
<evidence type="ECO:0000256" key="6">
    <source>
        <dbReference type="ARBA" id="ARBA00022842"/>
    </source>
</evidence>
<dbReference type="SUPFAM" id="SSF56655">
    <property type="entry name" value="Carbohydrate phosphatase"/>
    <property type="match status" value="1"/>
</dbReference>
<comment type="similarity">
    <text evidence="3 8">Belongs to the inositol monophosphatase superfamily.</text>
</comment>
<comment type="catalytic activity">
    <reaction evidence="1 8">
        <text>a myo-inositol phosphate + H2O = myo-inositol + phosphate</text>
        <dbReference type="Rhea" id="RHEA:24056"/>
        <dbReference type="ChEBI" id="CHEBI:15377"/>
        <dbReference type="ChEBI" id="CHEBI:17268"/>
        <dbReference type="ChEBI" id="CHEBI:43474"/>
        <dbReference type="ChEBI" id="CHEBI:84139"/>
        <dbReference type="EC" id="3.1.3.25"/>
    </reaction>
</comment>
<gene>
    <name evidence="9" type="ORF">EBT44_03430</name>
</gene>
<dbReference type="Proteomes" id="UP000740727">
    <property type="component" value="Unassembled WGS sequence"/>
</dbReference>
<keyword evidence="5 8" id="KW-0378">Hydrolase</keyword>
<dbReference type="AlphaFoldDB" id="A0A965GD10"/>